<accession>A0A7R9DAU5</accession>
<name>A0A7R9DAU5_TIMCR</name>
<reference evidence="1" key="1">
    <citation type="submission" date="2020-11" db="EMBL/GenBank/DDBJ databases">
        <authorList>
            <person name="Tran Van P."/>
        </authorList>
    </citation>
    <scope>NUCLEOTIDE SEQUENCE</scope>
</reference>
<gene>
    <name evidence="1" type="ORF">TCEB3V08_LOCUS10490</name>
</gene>
<dbReference type="EMBL" id="OC321655">
    <property type="protein sequence ID" value="CAD7410418.1"/>
    <property type="molecule type" value="Genomic_DNA"/>
</dbReference>
<sequence length="168" mass="18309">MADMYNNLLYRSEEPESLGNTDIEEWNNTPSFETANKVACPVEVLTIMLVACKPNGKWCRLSVRSYIRRHSSSKRQSENTSHGVDTCVLVKCCDVTSVVMQACGLKYLVLVWVVICGGILGDLTAAASGTQGQHRTTYGGACSLGHSSCDVPTILFSLDSVGQRVQTR</sequence>
<evidence type="ECO:0000313" key="1">
    <source>
        <dbReference type="EMBL" id="CAD7410418.1"/>
    </source>
</evidence>
<protein>
    <submittedName>
        <fullName evidence="1">Uncharacterized protein</fullName>
    </submittedName>
</protein>
<dbReference type="AlphaFoldDB" id="A0A7R9DAU5"/>
<organism evidence="1">
    <name type="scientific">Timema cristinae</name>
    <name type="common">Walking stick</name>
    <dbReference type="NCBI Taxonomy" id="61476"/>
    <lineage>
        <taxon>Eukaryota</taxon>
        <taxon>Metazoa</taxon>
        <taxon>Ecdysozoa</taxon>
        <taxon>Arthropoda</taxon>
        <taxon>Hexapoda</taxon>
        <taxon>Insecta</taxon>
        <taxon>Pterygota</taxon>
        <taxon>Neoptera</taxon>
        <taxon>Polyneoptera</taxon>
        <taxon>Phasmatodea</taxon>
        <taxon>Timematodea</taxon>
        <taxon>Timematoidea</taxon>
        <taxon>Timematidae</taxon>
        <taxon>Timema</taxon>
    </lineage>
</organism>
<proteinExistence type="predicted"/>